<dbReference type="EC" id="2.7.1.60" evidence="2"/>
<evidence type="ECO:0000313" key="3">
    <source>
        <dbReference type="Proteomes" id="UP000029381"/>
    </source>
</evidence>
<name>A0A091BZQ5_9ENTE</name>
<sequence>MHYYVGVDIGGSSIKIGLLDESGVIQDKESFSTPKDKTTILDDIAQTIGNYQQKYEIEAVGLSVPGIVEENGYLTTAGAIKALYGINIKEEIGKRTDLFVHVENDANAASIAEKWGGVAQDVANYISLVIGTGIGGCLVVNNEIYRGAHARSGEFGWMLLDDNQDDLNLSTMNLQAATVGGLLRIYNLKSGEKINDARVIYKRAEDGEYLAQTVLAKFHRKLAQGILNVAVSFDPELVVVGGGISANKTFLNDLQLAYQQLQEEHSALVDMGFPKIVPAQFGNDAGIIGAVYSLKITLAKKANN</sequence>
<dbReference type="Gene3D" id="3.30.420.40">
    <property type="match status" value="2"/>
</dbReference>
<dbReference type="AlphaFoldDB" id="A0A091BZQ5"/>
<organism evidence="2 3">
    <name type="scientific">Tetragenococcus muriaticus 3MR10-3</name>
    <dbReference type="NCBI Taxonomy" id="1302648"/>
    <lineage>
        <taxon>Bacteria</taxon>
        <taxon>Bacillati</taxon>
        <taxon>Bacillota</taxon>
        <taxon>Bacilli</taxon>
        <taxon>Lactobacillales</taxon>
        <taxon>Enterococcaceae</taxon>
        <taxon>Tetragenococcus</taxon>
    </lineage>
</organism>
<dbReference type="InterPro" id="IPR043129">
    <property type="entry name" value="ATPase_NBD"/>
</dbReference>
<dbReference type="Proteomes" id="UP000029381">
    <property type="component" value="Unassembled WGS sequence"/>
</dbReference>
<keyword evidence="2" id="KW-0808">Transferase</keyword>
<dbReference type="InterPro" id="IPR000600">
    <property type="entry name" value="ROK"/>
</dbReference>
<proteinExistence type="inferred from homology"/>
<dbReference type="PATRIC" id="fig|1302648.3.peg.1722"/>
<dbReference type="PANTHER" id="PTHR18964:SF165">
    <property type="entry name" value="BETA-GLUCOSIDE KINASE"/>
    <property type="match status" value="1"/>
</dbReference>
<protein>
    <submittedName>
        <fullName evidence="2">N-acetylmannosamine kinase</fullName>
        <ecNumber evidence="2">2.7.1.60</ecNumber>
    </submittedName>
</protein>
<keyword evidence="2" id="KW-0418">Kinase</keyword>
<gene>
    <name evidence="2" type="ORF">TMU3MR103_1760</name>
</gene>
<dbReference type="EMBL" id="JPVT01000189">
    <property type="protein sequence ID" value="KFN89910.1"/>
    <property type="molecule type" value="Genomic_DNA"/>
</dbReference>
<dbReference type="SUPFAM" id="SSF53067">
    <property type="entry name" value="Actin-like ATPase domain"/>
    <property type="match status" value="1"/>
</dbReference>
<dbReference type="Pfam" id="PF00480">
    <property type="entry name" value="ROK"/>
    <property type="match status" value="1"/>
</dbReference>
<evidence type="ECO:0000256" key="1">
    <source>
        <dbReference type="ARBA" id="ARBA00006479"/>
    </source>
</evidence>
<accession>A0A091BZQ5</accession>
<reference evidence="2 3" key="1">
    <citation type="submission" date="2014-08" db="EMBL/GenBank/DDBJ databases">
        <title>Genome sequence of Tetragenococcus muriaticus.</title>
        <authorList>
            <person name="Chuea-nongthon C."/>
            <person name="Rodtong S."/>
            <person name="Yongsawatdigul J."/>
            <person name="Steele J.L."/>
            <person name="Liu X.-y."/>
            <person name="Speers J."/>
            <person name="Glasner J.D."/>
            <person name="Neeno-Eckwall E.C."/>
        </authorList>
    </citation>
    <scope>NUCLEOTIDE SEQUENCE [LARGE SCALE GENOMIC DNA]</scope>
    <source>
        <strain evidence="2 3">3MR10-3</strain>
    </source>
</reference>
<comment type="similarity">
    <text evidence="1">Belongs to the ROK (NagC/XylR) family.</text>
</comment>
<dbReference type="CDD" id="cd24152">
    <property type="entry name" value="ASKHA_NBD_ROK-like"/>
    <property type="match status" value="1"/>
</dbReference>
<comment type="caution">
    <text evidence="2">The sequence shown here is derived from an EMBL/GenBank/DDBJ whole genome shotgun (WGS) entry which is preliminary data.</text>
</comment>
<dbReference type="PANTHER" id="PTHR18964">
    <property type="entry name" value="ROK (REPRESSOR, ORF, KINASE) FAMILY"/>
    <property type="match status" value="1"/>
</dbReference>
<dbReference type="GO" id="GO:0009384">
    <property type="term" value="F:N-acylmannosamine kinase activity"/>
    <property type="evidence" value="ECO:0007669"/>
    <property type="project" value="UniProtKB-EC"/>
</dbReference>
<keyword evidence="3" id="KW-1185">Reference proteome</keyword>
<evidence type="ECO:0000313" key="2">
    <source>
        <dbReference type="EMBL" id="KFN89910.1"/>
    </source>
</evidence>
<dbReference type="RefSeq" id="WP_028789745.1">
    <property type="nucleotide sequence ID" value="NZ_JPVT01000189.1"/>
</dbReference>